<dbReference type="InterPro" id="IPR036420">
    <property type="entry name" value="BRCT_dom_sf"/>
</dbReference>
<comment type="caution">
    <text evidence="1">The sequence shown here is derived from an EMBL/GenBank/DDBJ whole genome shotgun (WGS) entry which is preliminary data.</text>
</comment>
<sequence length="132" mass="14936">MAETKQDMLNKNFSRIFIGVRFVLAGFDFLKKEQIRSKLLEGGGVDVSEYGPDCTQLIVDGTISIMYRLPRDLDGIPGAKSLILCLSGYQRKDRDNIMLELREFQCSFCGVIYVGYWYVPDMGGSQQSERSS</sequence>
<organism evidence="1 2">
    <name type="scientific">Datura stramonium</name>
    <name type="common">Jimsonweed</name>
    <name type="synonym">Common thornapple</name>
    <dbReference type="NCBI Taxonomy" id="4076"/>
    <lineage>
        <taxon>Eukaryota</taxon>
        <taxon>Viridiplantae</taxon>
        <taxon>Streptophyta</taxon>
        <taxon>Embryophyta</taxon>
        <taxon>Tracheophyta</taxon>
        <taxon>Spermatophyta</taxon>
        <taxon>Magnoliopsida</taxon>
        <taxon>eudicotyledons</taxon>
        <taxon>Gunneridae</taxon>
        <taxon>Pentapetalae</taxon>
        <taxon>asterids</taxon>
        <taxon>lamiids</taxon>
        <taxon>Solanales</taxon>
        <taxon>Solanaceae</taxon>
        <taxon>Solanoideae</taxon>
        <taxon>Datureae</taxon>
        <taxon>Datura</taxon>
    </lineage>
</organism>
<reference evidence="1 2" key="1">
    <citation type="journal article" date="2021" name="BMC Genomics">
        <title>Datura genome reveals duplications of psychoactive alkaloid biosynthetic genes and high mutation rate following tissue culture.</title>
        <authorList>
            <person name="Rajewski A."/>
            <person name="Carter-House D."/>
            <person name="Stajich J."/>
            <person name="Litt A."/>
        </authorList>
    </citation>
    <scope>NUCLEOTIDE SEQUENCE [LARGE SCALE GENOMIC DNA]</scope>
    <source>
        <strain evidence="1">AR-01</strain>
    </source>
</reference>
<dbReference type="Proteomes" id="UP000823775">
    <property type="component" value="Unassembled WGS sequence"/>
</dbReference>
<dbReference type="InterPro" id="IPR044254">
    <property type="entry name" value="At4g02110-like"/>
</dbReference>
<dbReference type="PANTHER" id="PTHR47181:SF2">
    <property type="entry name" value="BRCA1 C TERMINUS DOMAIN CONTAINING PROTEIN, EXPRESSED"/>
    <property type="match status" value="1"/>
</dbReference>
<gene>
    <name evidence="1" type="ORF">HAX54_040886</name>
</gene>
<dbReference type="PANTHER" id="PTHR47181">
    <property type="entry name" value="BRCA1 C TERMINUS DOMAIN CONTAINING PROTEIN, EXPRESSED"/>
    <property type="match status" value="1"/>
</dbReference>
<dbReference type="EMBL" id="JACEIK010000583">
    <property type="protein sequence ID" value="MCD7459429.1"/>
    <property type="molecule type" value="Genomic_DNA"/>
</dbReference>
<name>A0ABS8SLT5_DATST</name>
<protein>
    <submittedName>
        <fullName evidence="1">Uncharacterized protein</fullName>
    </submittedName>
</protein>
<keyword evidence="2" id="KW-1185">Reference proteome</keyword>
<evidence type="ECO:0000313" key="2">
    <source>
        <dbReference type="Proteomes" id="UP000823775"/>
    </source>
</evidence>
<dbReference type="Gene3D" id="3.40.50.10190">
    <property type="entry name" value="BRCT domain"/>
    <property type="match status" value="1"/>
</dbReference>
<evidence type="ECO:0000313" key="1">
    <source>
        <dbReference type="EMBL" id="MCD7459429.1"/>
    </source>
</evidence>
<proteinExistence type="predicted"/>
<dbReference type="SUPFAM" id="SSF52113">
    <property type="entry name" value="BRCT domain"/>
    <property type="match status" value="1"/>
</dbReference>
<accession>A0ABS8SLT5</accession>